<dbReference type="Gene3D" id="3.30.70.270">
    <property type="match status" value="1"/>
</dbReference>
<proteinExistence type="predicted"/>
<evidence type="ECO:0000259" key="4">
    <source>
        <dbReference type="PROSITE" id="PS50887"/>
    </source>
</evidence>
<name>A0ABS1V8T5_9PROT</name>
<dbReference type="PROSITE" id="PS50112">
    <property type="entry name" value="PAS"/>
    <property type="match status" value="1"/>
</dbReference>
<dbReference type="CDD" id="cd01949">
    <property type="entry name" value="GGDEF"/>
    <property type="match status" value="1"/>
</dbReference>
<dbReference type="InterPro" id="IPR000160">
    <property type="entry name" value="GGDEF_dom"/>
</dbReference>
<dbReference type="CDD" id="cd00130">
    <property type="entry name" value="PAS"/>
    <property type="match status" value="2"/>
</dbReference>
<dbReference type="SMART" id="SM00267">
    <property type="entry name" value="GGDEF"/>
    <property type="match status" value="1"/>
</dbReference>
<dbReference type="SUPFAM" id="SSF55073">
    <property type="entry name" value="Nucleotide cyclase"/>
    <property type="match status" value="1"/>
</dbReference>
<dbReference type="SMART" id="SM00052">
    <property type="entry name" value="EAL"/>
    <property type="match status" value="1"/>
</dbReference>
<dbReference type="InterPro" id="IPR000014">
    <property type="entry name" value="PAS"/>
</dbReference>
<dbReference type="PANTHER" id="PTHR44757:SF2">
    <property type="entry name" value="BIOFILM ARCHITECTURE MAINTENANCE PROTEIN MBAA"/>
    <property type="match status" value="1"/>
</dbReference>
<protein>
    <submittedName>
        <fullName evidence="5">EAL domain-containing protein</fullName>
    </submittedName>
</protein>
<dbReference type="SUPFAM" id="SSF55785">
    <property type="entry name" value="PYP-like sensor domain (PAS domain)"/>
    <property type="match status" value="3"/>
</dbReference>
<accession>A0ABS1V8T5</accession>
<dbReference type="InterPro" id="IPR000700">
    <property type="entry name" value="PAS-assoc_C"/>
</dbReference>
<organism evidence="5 6">
    <name type="scientific">Belnapia mucosa</name>
    <dbReference type="NCBI Taxonomy" id="2804532"/>
    <lineage>
        <taxon>Bacteria</taxon>
        <taxon>Pseudomonadati</taxon>
        <taxon>Pseudomonadota</taxon>
        <taxon>Alphaproteobacteria</taxon>
        <taxon>Acetobacterales</taxon>
        <taxon>Roseomonadaceae</taxon>
        <taxon>Belnapia</taxon>
    </lineage>
</organism>
<dbReference type="PROSITE" id="PS50883">
    <property type="entry name" value="EAL"/>
    <property type="match status" value="1"/>
</dbReference>
<feature type="domain" description="PAS" evidence="1">
    <location>
        <begin position="142"/>
        <end position="191"/>
    </location>
</feature>
<dbReference type="InterPro" id="IPR035919">
    <property type="entry name" value="EAL_sf"/>
</dbReference>
<evidence type="ECO:0000313" key="6">
    <source>
        <dbReference type="Proteomes" id="UP000606490"/>
    </source>
</evidence>
<evidence type="ECO:0000313" key="5">
    <source>
        <dbReference type="EMBL" id="MBL6457159.1"/>
    </source>
</evidence>
<dbReference type="InterPro" id="IPR013656">
    <property type="entry name" value="PAS_4"/>
</dbReference>
<evidence type="ECO:0000259" key="3">
    <source>
        <dbReference type="PROSITE" id="PS50883"/>
    </source>
</evidence>
<dbReference type="CDD" id="cd01948">
    <property type="entry name" value="EAL"/>
    <property type="match status" value="1"/>
</dbReference>
<evidence type="ECO:0000259" key="2">
    <source>
        <dbReference type="PROSITE" id="PS50113"/>
    </source>
</evidence>
<dbReference type="InterPro" id="IPR043128">
    <property type="entry name" value="Rev_trsase/Diguanyl_cyclase"/>
</dbReference>
<dbReference type="NCBIfam" id="TIGR00229">
    <property type="entry name" value="sensory_box"/>
    <property type="match status" value="3"/>
</dbReference>
<dbReference type="InterPro" id="IPR029787">
    <property type="entry name" value="Nucleotide_cyclase"/>
</dbReference>
<dbReference type="InterPro" id="IPR001633">
    <property type="entry name" value="EAL_dom"/>
</dbReference>
<feature type="domain" description="GGDEF" evidence="4">
    <location>
        <begin position="422"/>
        <end position="555"/>
    </location>
</feature>
<dbReference type="InterPro" id="IPR035965">
    <property type="entry name" value="PAS-like_dom_sf"/>
</dbReference>
<dbReference type="SUPFAM" id="SSF141868">
    <property type="entry name" value="EAL domain-like"/>
    <property type="match status" value="1"/>
</dbReference>
<gene>
    <name evidence="5" type="ORF">JMJ55_17625</name>
</gene>
<reference evidence="5 6" key="1">
    <citation type="submission" date="2021-01" db="EMBL/GenBank/DDBJ databases">
        <title>Belnapia mucosa sp. nov. and Belnapia arida sp. nov., isolated from the Tabernas Desert (Almeria, Spain).</title>
        <authorList>
            <person name="Molina-Menor E."/>
            <person name="Vidal-Verdu A."/>
            <person name="Calonge A."/>
            <person name="Satari L."/>
            <person name="Pereto Magraner J."/>
            <person name="Porcar Miralles M."/>
        </authorList>
    </citation>
    <scope>NUCLEOTIDE SEQUENCE [LARGE SCALE GENOMIC DNA]</scope>
    <source>
        <strain evidence="5 6">T6</strain>
    </source>
</reference>
<dbReference type="Pfam" id="PF13188">
    <property type="entry name" value="PAS_8"/>
    <property type="match status" value="1"/>
</dbReference>
<sequence>MTESGRQDAAVQDAEAGLDPLAGIAAAYAAAPVGLAFSDRRLRYLAINEHLAAINGYPRDATLGRTPSEVFGPKFGGMIEASQRQAMESGQPLKGLEIRTETPAHPGEERDYLASYHPVRNPAGEIVGVSVAVVDISKLKEADAAFRLLFDHNPVPMWVYDRQGLGFLEVNEAATASYGWSRETFLGMNILDIRPATEREMTLRSAAAPRTAHKISGPWRHLDAWGRERLVQVMSYRLEFAGKDAVLVGAWDVTDRIRAEEALRESEAFARSVVESSPDRIEVLDLEGNLLFMNGPGRRLMEVEDFAAIEGRPWWTGLPETVAEAAQQAVAEARLGRSSRFTGAWQGVHGTPRWWDIVVSPVHGPGGEVVRLLSIARDVTEQRAAEERIAHLALHDPLTDLANRRLFRQRLQQALAGLGQGERLALHCLDLDHFKGINDTLGHPIGDALLRQTALRLRGCLRQGDFIARIGGDEFAIIQAAPSDAETAAELAGRVAAALEEPYDIEGHHIAAGTSIGIALSGEAGQTPDDLVRNADIALYRAKADGRGTFRFFERAMDEAVQRRQALKTALRAALERGELALQFQPLVALDSDAVTCCEALMRWRHPELGPVSPAEFIPIAEETGAIIRIGEWALRTACRAATTWPASVRVAVNLSPVQFRNPGLVQAVRRALAEAGLAPGRLELEITESVLLRDDEANLAVLRELRALGVRIVLDDFGTGFSSLGYLLRFPFDKMKLDRAFVAGLPDREQSIAIVRAVLGLGRSLGIPVAAEGVETGRQLDALRGYGCEEVQGYLFSRPVPSAALDFGRAKWADAVAAG</sequence>
<dbReference type="RefSeq" id="WP_202826895.1">
    <property type="nucleotide sequence ID" value="NZ_JAEUXJ010000007.1"/>
</dbReference>
<evidence type="ECO:0000259" key="1">
    <source>
        <dbReference type="PROSITE" id="PS50112"/>
    </source>
</evidence>
<comment type="caution">
    <text evidence="5">The sequence shown here is derived from an EMBL/GenBank/DDBJ whole genome shotgun (WGS) entry which is preliminary data.</text>
</comment>
<dbReference type="InterPro" id="IPR052155">
    <property type="entry name" value="Biofilm_reg_signaling"/>
</dbReference>
<keyword evidence="6" id="KW-1185">Reference proteome</keyword>
<dbReference type="Pfam" id="PF08448">
    <property type="entry name" value="PAS_4"/>
    <property type="match status" value="2"/>
</dbReference>
<dbReference type="Pfam" id="PF00563">
    <property type="entry name" value="EAL"/>
    <property type="match status" value="1"/>
</dbReference>
<dbReference type="Gene3D" id="3.20.20.450">
    <property type="entry name" value="EAL domain"/>
    <property type="match status" value="1"/>
</dbReference>
<dbReference type="Proteomes" id="UP000606490">
    <property type="component" value="Unassembled WGS sequence"/>
</dbReference>
<feature type="domain" description="PAC" evidence="2">
    <location>
        <begin position="94"/>
        <end position="148"/>
    </location>
</feature>
<dbReference type="PROSITE" id="PS50887">
    <property type="entry name" value="GGDEF"/>
    <property type="match status" value="1"/>
</dbReference>
<dbReference type="Pfam" id="PF00990">
    <property type="entry name" value="GGDEF"/>
    <property type="match status" value="1"/>
</dbReference>
<dbReference type="Gene3D" id="3.30.450.20">
    <property type="entry name" value="PAS domain"/>
    <property type="match status" value="3"/>
</dbReference>
<dbReference type="EMBL" id="JAEUXJ010000007">
    <property type="protein sequence ID" value="MBL6457159.1"/>
    <property type="molecule type" value="Genomic_DNA"/>
</dbReference>
<dbReference type="PROSITE" id="PS50113">
    <property type="entry name" value="PAC"/>
    <property type="match status" value="2"/>
</dbReference>
<dbReference type="PANTHER" id="PTHR44757">
    <property type="entry name" value="DIGUANYLATE CYCLASE DGCP"/>
    <property type="match status" value="1"/>
</dbReference>
<feature type="domain" description="EAL" evidence="3">
    <location>
        <begin position="564"/>
        <end position="814"/>
    </location>
</feature>
<dbReference type="NCBIfam" id="TIGR00254">
    <property type="entry name" value="GGDEF"/>
    <property type="match status" value="1"/>
</dbReference>
<feature type="domain" description="PAC" evidence="2">
    <location>
        <begin position="329"/>
        <end position="391"/>
    </location>
</feature>
<dbReference type="SMART" id="SM00091">
    <property type="entry name" value="PAS"/>
    <property type="match status" value="3"/>
</dbReference>